<evidence type="ECO:0000256" key="2">
    <source>
        <dbReference type="ARBA" id="ARBA00011322"/>
    </source>
</evidence>
<dbReference type="PANTHER" id="PTHR30337:SF0">
    <property type="entry name" value="NUCLEASE SBCCD SUBUNIT D"/>
    <property type="match status" value="1"/>
</dbReference>
<dbReference type="InterPro" id="IPR041796">
    <property type="entry name" value="Mre11_N"/>
</dbReference>
<dbReference type="InterPro" id="IPR050535">
    <property type="entry name" value="DNA_Repair-Maintenance_Comp"/>
</dbReference>
<evidence type="ECO:0000256" key="7">
    <source>
        <dbReference type="RuleBase" id="RU363069"/>
    </source>
</evidence>
<comment type="subunit">
    <text evidence="2 7">Heterodimer of SbcC and SbcD.</text>
</comment>
<gene>
    <name evidence="7" type="primary">sbcD</name>
    <name evidence="10" type="ORF">JQS43_09375</name>
</gene>
<sequence length="397" mass="41562">MKILHTSDWHVGKVLKGASRADEHAAVLAELVEITRAEAPDLVIVAGDLFDTAAPTPAATRLVTGALTALRGTGAEVVAIAGNHDNGAALDALRPWADAAGIVLRGTVRRAEDHLITGETSGGERWRLVALPFLSQRYAVRATEMFELSAAEATQTYADHLSRLLAALTAGFASDDHVNLITTHLTVVGATTGGGEREAHTILAYAVPATIFPASAHYVALGHLHRAQTVPGPAPVRYSGSPLAVDFGEGGELSQQLAAGSGGAGEPSSSVTIVEVAADRAARTREVPVTAALPLRTVRGTLAELAELTPGDAWLRVFVREQPRAGLREEVQDLLPRALEVRIDPELLPAGGGGGQVAARAGRSPSELFAEYLNVRGHDDAPVQALFEELYDEVVSG</sequence>
<dbReference type="AlphaFoldDB" id="A0A895YF25"/>
<dbReference type="Pfam" id="PF12320">
    <property type="entry name" value="SbcD_C"/>
    <property type="match status" value="1"/>
</dbReference>
<dbReference type="GO" id="GO:0006310">
    <property type="term" value="P:DNA recombination"/>
    <property type="evidence" value="ECO:0007669"/>
    <property type="project" value="UniProtKB-KW"/>
</dbReference>
<feature type="domain" description="Nuclease SbcCD subunit D C-terminal" evidence="9">
    <location>
        <begin position="294"/>
        <end position="373"/>
    </location>
</feature>
<comment type="similarity">
    <text evidence="1 7">Belongs to the SbcD family.</text>
</comment>
<feature type="domain" description="Calcineurin-like phosphoesterase" evidence="8">
    <location>
        <begin position="1"/>
        <end position="89"/>
    </location>
</feature>
<evidence type="ECO:0000259" key="9">
    <source>
        <dbReference type="Pfam" id="PF12320"/>
    </source>
</evidence>
<comment type="function">
    <text evidence="7">SbcCD cleaves DNA hairpin structures. These structures can inhibit DNA replication and are intermediates in certain DNA recombination reactions. The complex acts as a 3'-&gt;5' double strand exonuclease that can open hairpins. It also has a 5' single-strand endonuclease activity.</text>
</comment>
<evidence type="ECO:0000313" key="11">
    <source>
        <dbReference type="Proteomes" id="UP000662857"/>
    </source>
</evidence>
<dbReference type="RefSeq" id="WP_239678680.1">
    <property type="nucleotide sequence ID" value="NZ_CP070499.1"/>
</dbReference>
<dbReference type="InterPro" id="IPR004843">
    <property type="entry name" value="Calcineurin-like_PHP"/>
</dbReference>
<dbReference type="NCBIfam" id="TIGR00619">
    <property type="entry name" value="sbcd"/>
    <property type="match status" value="1"/>
</dbReference>
<keyword evidence="7" id="KW-0233">DNA recombination</keyword>
<dbReference type="Gene3D" id="3.60.21.10">
    <property type="match status" value="1"/>
</dbReference>
<evidence type="ECO:0000313" key="10">
    <source>
        <dbReference type="EMBL" id="QSB16464.1"/>
    </source>
</evidence>
<evidence type="ECO:0000256" key="3">
    <source>
        <dbReference type="ARBA" id="ARBA00013365"/>
    </source>
</evidence>
<keyword evidence="7" id="KW-0235">DNA replication</keyword>
<keyword evidence="5 7" id="KW-0378">Hydrolase</keyword>
<name>A0A895YF25_9ACTN</name>
<protein>
    <recommendedName>
        <fullName evidence="3 7">Nuclease SbcCD subunit D</fullName>
    </recommendedName>
</protein>
<accession>A0A895YF25</accession>
<keyword evidence="7" id="KW-0255">Endonuclease</keyword>
<evidence type="ECO:0000259" key="8">
    <source>
        <dbReference type="Pfam" id="PF00149"/>
    </source>
</evidence>
<dbReference type="InterPro" id="IPR029052">
    <property type="entry name" value="Metallo-depent_PP-like"/>
</dbReference>
<dbReference type="CDD" id="cd00840">
    <property type="entry name" value="MPP_Mre11_N"/>
    <property type="match status" value="1"/>
</dbReference>
<evidence type="ECO:0000256" key="6">
    <source>
        <dbReference type="ARBA" id="ARBA00022839"/>
    </source>
</evidence>
<dbReference type="GO" id="GO:0004519">
    <property type="term" value="F:endonuclease activity"/>
    <property type="evidence" value="ECO:0007669"/>
    <property type="project" value="UniProtKB-KW"/>
</dbReference>
<dbReference type="Proteomes" id="UP000662857">
    <property type="component" value="Chromosome"/>
</dbReference>
<dbReference type="SUPFAM" id="SSF56300">
    <property type="entry name" value="Metallo-dependent phosphatases"/>
    <property type="match status" value="1"/>
</dbReference>
<evidence type="ECO:0000256" key="1">
    <source>
        <dbReference type="ARBA" id="ARBA00010555"/>
    </source>
</evidence>
<dbReference type="GO" id="GO:0008408">
    <property type="term" value="F:3'-5' exonuclease activity"/>
    <property type="evidence" value="ECO:0007669"/>
    <property type="project" value="InterPro"/>
</dbReference>
<keyword evidence="4 7" id="KW-0540">Nuclease</keyword>
<organism evidence="10 11">
    <name type="scientific">Natronosporangium hydrolyticum</name>
    <dbReference type="NCBI Taxonomy" id="2811111"/>
    <lineage>
        <taxon>Bacteria</taxon>
        <taxon>Bacillati</taxon>
        <taxon>Actinomycetota</taxon>
        <taxon>Actinomycetes</taxon>
        <taxon>Micromonosporales</taxon>
        <taxon>Micromonosporaceae</taxon>
        <taxon>Natronosporangium</taxon>
    </lineage>
</organism>
<keyword evidence="11" id="KW-1185">Reference proteome</keyword>
<evidence type="ECO:0000256" key="5">
    <source>
        <dbReference type="ARBA" id="ARBA00022801"/>
    </source>
</evidence>
<dbReference type="InterPro" id="IPR026843">
    <property type="entry name" value="SbcD_C"/>
</dbReference>
<dbReference type="PANTHER" id="PTHR30337">
    <property type="entry name" value="COMPONENT OF ATP-DEPENDENT DSDNA EXONUCLEASE"/>
    <property type="match status" value="1"/>
</dbReference>
<reference evidence="10" key="1">
    <citation type="submission" date="2021-02" db="EMBL/GenBank/DDBJ databases">
        <title>Natrosporangium hydrolyticum gen. nov., sp. nov, a haloalkaliphilic actinobacterium from a soda solonchak soil.</title>
        <authorList>
            <person name="Sorokin D.Y."/>
            <person name="Khijniak T.V."/>
            <person name="Zakharycheva A.P."/>
            <person name="Boueva O.V."/>
            <person name="Ariskina E.V."/>
            <person name="Hahnke R.L."/>
            <person name="Bunk B."/>
            <person name="Sproer C."/>
            <person name="Schumann P."/>
            <person name="Evtushenko L.I."/>
            <person name="Kublanov I.V."/>
        </authorList>
    </citation>
    <scope>NUCLEOTIDE SEQUENCE</scope>
    <source>
        <strain evidence="10">DSM 106523</strain>
    </source>
</reference>
<dbReference type="GO" id="GO:0006260">
    <property type="term" value="P:DNA replication"/>
    <property type="evidence" value="ECO:0007669"/>
    <property type="project" value="UniProtKB-KW"/>
</dbReference>
<keyword evidence="6 7" id="KW-0269">Exonuclease</keyword>
<dbReference type="InterPro" id="IPR004593">
    <property type="entry name" value="SbcD"/>
</dbReference>
<evidence type="ECO:0000256" key="4">
    <source>
        <dbReference type="ARBA" id="ARBA00022722"/>
    </source>
</evidence>
<dbReference type="Pfam" id="PF00149">
    <property type="entry name" value="Metallophos"/>
    <property type="match status" value="1"/>
</dbReference>
<dbReference type="EMBL" id="CP070499">
    <property type="protein sequence ID" value="QSB16464.1"/>
    <property type="molecule type" value="Genomic_DNA"/>
</dbReference>
<proteinExistence type="inferred from homology"/>
<dbReference type="KEGG" id="nhy:JQS43_09375"/>